<gene>
    <name evidence="1" type="ORF">HQM25_11485</name>
</gene>
<evidence type="ECO:0000313" key="1">
    <source>
        <dbReference type="EMBL" id="QKJ19917.1"/>
    </source>
</evidence>
<dbReference type="EMBL" id="CP054038">
    <property type="protein sequence ID" value="QKJ19917.1"/>
    <property type="molecule type" value="Genomic_DNA"/>
</dbReference>
<dbReference type="AlphaFoldDB" id="A0A7D4QD72"/>
<sequence>MNARDDLHRVIYLDAALLPGAETLDRAVDGAAGRLDAETVIFGIETNRSTRGLLDVDARWPARALPTPNGAHAALVQDLLTADPVLLAAIFTGPSVDASDVFADVASRHGVVLVPTLHEVTGLLTAAEFWEALRRPVTDARKAMPDLPEWDAAPANDPWW</sequence>
<dbReference type="Proteomes" id="UP000502498">
    <property type="component" value="Chromosome"/>
</dbReference>
<evidence type="ECO:0000313" key="2">
    <source>
        <dbReference type="Proteomes" id="UP000502498"/>
    </source>
</evidence>
<accession>A0A7D4QD72</accession>
<proteinExistence type="predicted"/>
<organism evidence="1 2">
    <name type="scientific">Microbacterium hominis</name>
    <dbReference type="NCBI Taxonomy" id="162426"/>
    <lineage>
        <taxon>Bacteria</taxon>
        <taxon>Bacillati</taxon>
        <taxon>Actinomycetota</taxon>
        <taxon>Actinomycetes</taxon>
        <taxon>Micrococcales</taxon>
        <taxon>Microbacteriaceae</taxon>
        <taxon>Microbacterium</taxon>
    </lineage>
</organism>
<dbReference type="RefSeq" id="WP_172990353.1">
    <property type="nucleotide sequence ID" value="NZ_CP054038.1"/>
</dbReference>
<reference evidence="1 2" key="1">
    <citation type="submission" date="2020-05" db="EMBL/GenBank/DDBJ databases">
        <title>Strain PA2F3 complete genome.</title>
        <authorList>
            <person name="Kim Y.-S."/>
            <person name="Kim S.-J."/>
            <person name="Jung H.-k."/>
            <person name="Kim S.-E."/>
            <person name="Kim K.-H."/>
        </authorList>
    </citation>
    <scope>NUCLEOTIDE SEQUENCE [LARGE SCALE GENOMIC DNA]</scope>
    <source>
        <strain evidence="1 2">PA2F3</strain>
    </source>
</reference>
<protein>
    <submittedName>
        <fullName evidence="1">Uncharacterized protein</fullName>
    </submittedName>
</protein>
<name>A0A7D4QD72_9MICO</name>